<reference evidence="1 2" key="1">
    <citation type="journal article" date="2016" name="PLoS ONE">
        <title>Complete Genome Sequence and Comparative Genomics of a Novel Myxobacterium Myxococcus hansupus.</title>
        <authorList>
            <person name="Sharma G."/>
            <person name="Narwani T."/>
            <person name="Subramanian S."/>
        </authorList>
    </citation>
    <scope>NUCLEOTIDE SEQUENCE [LARGE SCALE GENOMIC DNA]</scope>
    <source>
        <strain evidence="2">mixupus</strain>
    </source>
</reference>
<organism evidence="1 2">
    <name type="scientific">Pseudomyxococcus hansupus</name>
    <dbReference type="NCBI Taxonomy" id="1297742"/>
    <lineage>
        <taxon>Bacteria</taxon>
        <taxon>Pseudomonadati</taxon>
        <taxon>Myxococcota</taxon>
        <taxon>Myxococcia</taxon>
        <taxon>Myxococcales</taxon>
        <taxon>Cystobacterineae</taxon>
        <taxon>Myxococcaceae</taxon>
        <taxon>Pseudomyxococcus</taxon>
    </lineage>
</organism>
<dbReference type="KEGG" id="mym:A176_006900"/>
<evidence type="ECO:0000313" key="1">
    <source>
        <dbReference type="EMBL" id="AKQ69988.1"/>
    </source>
</evidence>
<dbReference type="PATRIC" id="fig|1297742.4.peg.6999"/>
<protein>
    <submittedName>
        <fullName evidence="1">Uncharacterized protein</fullName>
    </submittedName>
</protein>
<keyword evidence="2" id="KW-1185">Reference proteome</keyword>
<proteinExistence type="predicted"/>
<accession>A0A0H4X7V7</accession>
<dbReference type="AlphaFoldDB" id="A0A0H4X7V7"/>
<dbReference type="STRING" id="1297742.A176_006900"/>
<dbReference type="EMBL" id="CP012109">
    <property type="protein sequence ID" value="AKQ69988.1"/>
    <property type="molecule type" value="Genomic_DNA"/>
</dbReference>
<gene>
    <name evidence="1" type="ORF">A176_006900</name>
</gene>
<name>A0A0H4X7V7_9BACT</name>
<dbReference type="Proteomes" id="UP000009026">
    <property type="component" value="Chromosome"/>
</dbReference>
<sequence length="48" mass="5308">MTDAHPEERGQPLEMTREHVSLRGGTARRFGREALSRFGNARSGLVGL</sequence>
<evidence type="ECO:0000313" key="2">
    <source>
        <dbReference type="Proteomes" id="UP000009026"/>
    </source>
</evidence>